<feature type="domain" description="DUF1653" evidence="1">
    <location>
        <begin position="2"/>
        <end position="59"/>
    </location>
</feature>
<dbReference type="InterPro" id="IPR023387">
    <property type="entry name" value="DUF1653-like_dom"/>
</dbReference>
<dbReference type="RefSeq" id="WP_099881516.1">
    <property type="nucleotide sequence ID" value="NZ_CP024608.1"/>
</dbReference>
<dbReference type="KEGG" id="mass:CR152_31070"/>
<protein>
    <recommendedName>
        <fullName evidence="1">DUF1653 domain-containing protein</fullName>
    </recommendedName>
</protein>
<evidence type="ECO:0000313" key="2">
    <source>
        <dbReference type="EMBL" id="ATQ78463.1"/>
    </source>
</evidence>
<dbReference type="InterPro" id="IPR037135">
    <property type="entry name" value="DUF1653-like_dom_sf"/>
</dbReference>
<dbReference type="OrthoDB" id="371169at2"/>
<name>A0A2D2DU29_9BURK</name>
<gene>
    <name evidence="2" type="ORF">CR152_31070</name>
</gene>
<proteinExistence type="predicted"/>
<reference evidence="2" key="1">
    <citation type="submission" date="2017-10" db="EMBL/GenBank/DDBJ databases">
        <title>Massilia psychrophilum sp. nov., a novel purple-pigmented bacterium isolated from Tianshan glacier, Xinjiang Municipality, China.</title>
        <authorList>
            <person name="Wang H."/>
        </authorList>
    </citation>
    <scope>NUCLEOTIDE SEQUENCE [LARGE SCALE GENOMIC DNA]</scope>
    <source>
        <strain evidence="2">B2</strain>
    </source>
</reference>
<dbReference type="Proteomes" id="UP000229897">
    <property type="component" value="Chromosome"/>
</dbReference>
<accession>A0A2D2DU29</accession>
<dbReference type="AlphaFoldDB" id="A0A2D2DU29"/>
<dbReference type="Gene3D" id="2.30.30.320">
    <property type="entry name" value="DUF1653-like domain"/>
    <property type="match status" value="1"/>
</dbReference>
<evidence type="ECO:0000313" key="3">
    <source>
        <dbReference type="Proteomes" id="UP000229897"/>
    </source>
</evidence>
<organism evidence="2 3">
    <name type="scientific">Massilia violaceinigra</name>
    <dbReference type="NCBI Taxonomy" id="2045208"/>
    <lineage>
        <taxon>Bacteria</taxon>
        <taxon>Pseudomonadati</taxon>
        <taxon>Pseudomonadota</taxon>
        <taxon>Betaproteobacteria</taxon>
        <taxon>Burkholderiales</taxon>
        <taxon>Oxalobacteraceae</taxon>
        <taxon>Telluria group</taxon>
        <taxon>Massilia</taxon>
    </lineage>
</organism>
<dbReference type="Pfam" id="PF07866">
    <property type="entry name" value="DUF1653"/>
    <property type="match status" value="1"/>
</dbReference>
<sequence length="62" mass="7011">MQYRHYKGGLYDLVCVATLESDLSEMIVYRAADGSIWTRPKDVFFQLVDVDGSLVPRFAPVA</sequence>
<evidence type="ECO:0000259" key="1">
    <source>
        <dbReference type="Pfam" id="PF07866"/>
    </source>
</evidence>
<keyword evidence="3" id="KW-1185">Reference proteome</keyword>
<dbReference type="EMBL" id="CP024608">
    <property type="protein sequence ID" value="ATQ78463.1"/>
    <property type="molecule type" value="Genomic_DNA"/>
</dbReference>